<accession>A0A291E5U3</accession>
<evidence type="ECO:0000313" key="3">
    <source>
        <dbReference type="Proteomes" id="UP000217979"/>
    </source>
</evidence>
<dbReference type="RefSeq" id="WP_082763263.1">
    <property type="nucleotide sequence ID" value="NZ_CP023525.1"/>
</dbReference>
<dbReference type="Proteomes" id="UP000251197">
    <property type="component" value="Unassembled WGS sequence"/>
</dbReference>
<reference evidence="1 3" key="1">
    <citation type="submission" date="2017-09" db="EMBL/GenBank/DDBJ databases">
        <title>FDA dAtabase for Regulatory Grade micrObial Sequences (FDA-ARGOS): Supporting development and validation of Infectious Disease Dx tests.</title>
        <authorList>
            <person name="Minogue T."/>
            <person name="Wolcott M."/>
            <person name="Wasieloski L."/>
            <person name="Aguilar W."/>
            <person name="Moore D."/>
            <person name="Tallon L."/>
            <person name="Sadzewicz L."/>
            <person name="Ott S."/>
            <person name="Zhao X."/>
            <person name="Nagaraj S."/>
            <person name="Vavikolanu K."/>
            <person name="Aluvathingal J."/>
            <person name="Nadendla S."/>
            <person name="Sichtig H."/>
        </authorList>
    </citation>
    <scope>NUCLEOTIDE SEQUENCE [LARGE SCALE GENOMIC DNA]</scope>
    <source>
        <strain evidence="1 3">FDAARGOS_392</strain>
    </source>
</reference>
<evidence type="ECO:0000313" key="4">
    <source>
        <dbReference type="Proteomes" id="UP000251197"/>
    </source>
</evidence>
<dbReference type="AlphaFoldDB" id="A0A291E5U3"/>
<dbReference type="EMBL" id="CP023525">
    <property type="protein sequence ID" value="ATF95248.1"/>
    <property type="molecule type" value="Genomic_DNA"/>
</dbReference>
<dbReference type="Proteomes" id="UP000217979">
    <property type="component" value="Chromosome"/>
</dbReference>
<evidence type="ECO:0000313" key="2">
    <source>
        <dbReference type="EMBL" id="SQA96850.1"/>
    </source>
</evidence>
<dbReference type="Pfam" id="PF11692">
    <property type="entry name" value="DUF3289"/>
    <property type="match status" value="1"/>
</dbReference>
<dbReference type="EMBL" id="UAVU01000003">
    <property type="protein sequence ID" value="SQA96850.1"/>
    <property type="molecule type" value="Genomic_DNA"/>
</dbReference>
<reference evidence="2 4" key="2">
    <citation type="submission" date="2018-06" db="EMBL/GenBank/DDBJ databases">
        <authorList>
            <consortium name="Pathogen Informatics"/>
            <person name="Doyle S."/>
        </authorList>
    </citation>
    <scope>NUCLEOTIDE SEQUENCE [LARGE SCALE GENOMIC DNA]</scope>
    <source>
        <strain evidence="2 4">NCTC12120</strain>
    </source>
</reference>
<protein>
    <submittedName>
        <fullName evidence="1">DUF3289 domain-containing protein</fullName>
    </submittedName>
    <submittedName>
        <fullName evidence="2">Protein of uncharacterized function (DUF3289)</fullName>
    </submittedName>
</protein>
<gene>
    <name evidence="1" type="ORF">CO704_17420</name>
    <name evidence="2" type="ORF">NCTC12120_00620</name>
</gene>
<name>A0A291E5U3_9ENTR</name>
<evidence type="ECO:0000313" key="1">
    <source>
        <dbReference type="EMBL" id="ATF95248.1"/>
    </source>
</evidence>
<organism evidence="1 3">
    <name type="scientific">Cedecea neteri</name>
    <dbReference type="NCBI Taxonomy" id="158822"/>
    <lineage>
        <taxon>Bacteria</taxon>
        <taxon>Pseudomonadati</taxon>
        <taxon>Pseudomonadota</taxon>
        <taxon>Gammaproteobacteria</taxon>
        <taxon>Enterobacterales</taxon>
        <taxon>Enterobacteriaceae</taxon>
        <taxon>Cedecea</taxon>
    </lineage>
</organism>
<dbReference type="InterPro" id="IPR017483">
    <property type="entry name" value="CHP03034"/>
</dbReference>
<sequence>MPALRFPCTIFKSQKKRDDYLADDMRYGDLSDITPLFATPCRITLGWITMIFQK</sequence>
<proteinExistence type="predicted"/>